<keyword evidence="4 7" id="KW-1133">Transmembrane helix</keyword>
<keyword evidence="3 7" id="KW-0812">Transmembrane</keyword>
<evidence type="ECO:0000256" key="3">
    <source>
        <dbReference type="ARBA" id="ARBA00022692"/>
    </source>
</evidence>
<dbReference type="InterPro" id="IPR010432">
    <property type="entry name" value="RDD"/>
</dbReference>
<reference evidence="10" key="1">
    <citation type="journal article" date="2019" name="Int. J. Syst. Evol. Microbiol.">
        <title>The Global Catalogue of Microorganisms (GCM) 10K type strain sequencing project: providing services to taxonomists for standard genome sequencing and annotation.</title>
        <authorList>
            <consortium name="The Broad Institute Genomics Platform"/>
            <consortium name="The Broad Institute Genome Sequencing Center for Infectious Disease"/>
            <person name="Wu L."/>
            <person name="Ma J."/>
        </authorList>
    </citation>
    <scope>NUCLEOTIDE SEQUENCE [LARGE SCALE GENOMIC DNA]</scope>
    <source>
        <strain evidence="10">CGMCC 4.7289</strain>
    </source>
</reference>
<evidence type="ECO:0000256" key="4">
    <source>
        <dbReference type="ARBA" id="ARBA00022989"/>
    </source>
</evidence>
<accession>A0ABV8LZG6</accession>
<dbReference type="Proteomes" id="UP001595816">
    <property type="component" value="Unassembled WGS sequence"/>
</dbReference>
<dbReference type="Pfam" id="PF06271">
    <property type="entry name" value="RDD"/>
    <property type="match status" value="1"/>
</dbReference>
<sequence>MTGPTSSPPVEPAPEPVAPEPAAPAQPAAPAGVPAGGYAVPQQAHPGYPHPGYAPPPGYPRPVYLQPPPLAPNGQPLADFFSRLGAYLIDGLIMGAISTAFAIPLLIWWVYAFVSEVTTLQTSADGTVEVDGSEFTSLIWGYLAIFGALLIVNLIISYLYLVEFTWRSGQTIGKKVVKLKIVPVDPATERTRGMLAKRWLVEHGAALVPGFSYVDGLWQLWDKPLQQCLHDKAARTVVVKIG</sequence>
<evidence type="ECO:0000313" key="10">
    <source>
        <dbReference type="Proteomes" id="UP001595816"/>
    </source>
</evidence>
<gene>
    <name evidence="9" type="ORF">ACFOZ4_38230</name>
</gene>
<feature type="transmembrane region" description="Helical" evidence="7">
    <location>
        <begin position="139"/>
        <end position="161"/>
    </location>
</feature>
<feature type="domain" description="RDD" evidence="8">
    <location>
        <begin position="78"/>
        <end position="234"/>
    </location>
</feature>
<feature type="compositionally biased region" description="Low complexity" evidence="6">
    <location>
        <begin position="25"/>
        <end position="47"/>
    </location>
</feature>
<dbReference type="RefSeq" id="WP_253758672.1">
    <property type="nucleotide sequence ID" value="NZ_JAMZDZ010000001.1"/>
</dbReference>
<feature type="transmembrane region" description="Helical" evidence="7">
    <location>
        <begin position="87"/>
        <end position="111"/>
    </location>
</feature>
<proteinExistence type="predicted"/>
<dbReference type="EMBL" id="JBHSAY010000031">
    <property type="protein sequence ID" value="MFC4136481.1"/>
    <property type="molecule type" value="Genomic_DNA"/>
</dbReference>
<organism evidence="9 10">
    <name type="scientific">Hamadaea flava</name>
    <dbReference type="NCBI Taxonomy" id="1742688"/>
    <lineage>
        <taxon>Bacteria</taxon>
        <taxon>Bacillati</taxon>
        <taxon>Actinomycetota</taxon>
        <taxon>Actinomycetes</taxon>
        <taxon>Micromonosporales</taxon>
        <taxon>Micromonosporaceae</taxon>
        <taxon>Hamadaea</taxon>
    </lineage>
</organism>
<evidence type="ECO:0000256" key="6">
    <source>
        <dbReference type="SAM" id="MobiDB-lite"/>
    </source>
</evidence>
<dbReference type="PANTHER" id="PTHR36115">
    <property type="entry name" value="PROLINE-RICH ANTIGEN HOMOLOG-RELATED"/>
    <property type="match status" value="1"/>
</dbReference>
<evidence type="ECO:0000256" key="5">
    <source>
        <dbReference type="ARBA" id="ARBA00023136"/>
    </source>
</evidence>
<evidence type="ECO:0000313" key="9">
    <source>
        <dbReference type="EMBL" id="MFC4136481.1"/>
    </source>
</evidence>
<keyword evidence="10" id="KW-1185">Reference proteome</keyword>
<protein>
    <submittedName>
        <fullName evidence="9">RDD family protein</fullName>
    </submittedName>
</protein>
<feature type="compositionally biased region" description="Pro residues" evidence="6">
    <location>
        <begin position="1"/>
        <end position="24"/>
    </location>
</feature>
<name>A0ABV8LZG6_9ACTN</name>
<dbReference type="InterPro" id="IPR051791">
    <property type="entry name" value="Pra-immunoreactive"/>
</dbReference>
<comment type="caution">
    <text evidence="9">The sequence shown here is derived from an EMBL/GenBank/DDBJ whole genome shotgun (WGS) entry which is preliminary data.</text>
</comment>
<evidence type="ECO:0000256" key="7">
    <source>
        <dbReference type="SAM" id="Phobius"/>
    </source>
</evidence>
<feature type="region of interest" description="Disordered" evidence="6">
    <location>
        <begin position="1"/>
        <end position="52"/>
    </location>
</feature>
<keyword evidence="5 7" id="KW-0472">Membrane</keyword>
<dbReference type="PANTHER" id="PTHR36115:SF4">
    <property type="entry name" value="MEMBRANE PROTEIN"/>
    <property type="match status" value="1"/>
</dbReference>
<keyword evidence="2" id="KW-1003">Cell membrane</keyword>
<comment type="subcellular location">
    <subcellularLocation>
        <location evidence="1">Cell membrane</location>
        <topology evidence="1">Multi-pass membrane protein</topology>
    </subcellularLocation>
</comment>
<evidence type="ECO:0000259" key="8">
    <source>
        <dbReference type="Pfam" id="PF06271"/>
    </source>
</evidence>
<evidence type="ECO:0000256" key="2">
    <source>
        <dbReference type="ARBA" id="ARBA00022475"/>
    </source>
</evidence>
<evidence type="ECO:0000256" key="1">
    <source>
        <dbReference type="ARBA" id="ARBA00004651"/>
    </source>
</evidence>